<dbReference type="InterPro" id="IPR019446">
    <property type="entry name" value="BMT5-like"/>
</dbReference>
<reference evidence="3 4" key="1">
    <citation type="journal article" date="2021" name="Int. J. Syst. Evol. Microbiol.">
        <title>Amazonocrinis nigriterrae gen. nov., sp. nov., Atlanticothrix silvestris gen. nov., sp. nov. and Dendronalium phyllosphericum gen. nov., sp. nov., nostocacean cyanobacteria from Brazilian environments.</title>
        <authorList>
            <person name="Alvarenga D.O."/>
            <person name="Andreote A.P.D."/>
            <person name="Branco L.H.Z."/>
            <person name="Delbaje E."/>
            <person name="Cruz R.B."/>
            <person name="Varani A.M."/>
            <person name="Fiore M.F."/>
        </authorList>
    </citation>
    <scope>NUCLEOTIDE SEQUENCE [LARGE SCALE GENOMIC DNA]</scope>
    <source>
        <strain evidence="3 4">CENA369</strain>
    </source>
</reference>
<organism evidence="3 4">
    <name type="scientific">Dendronalium phyllosphericum CENA369</name>
    <dbReference type="NCBI Taxonomy" id="1725256"/>
    <lineage>
        <taxon>Bacteria</taxon>
        <taxon>Bacillati</taxon>
        <taxon>Cyanobacteriota</taxon>
        <taxon>Cyanophyceae</taxon>
        <taxon>Nostocales</taxon>
        <taxon>Nostocaceae</taxon>
        <taxon>Dendronalium</taxon>
        <taxon>Dendronalium phyllosphericum</taxon>
    </lineage>
</organism>
<dbReference type="RefSeq" id="WP_214430933.1">
    <property type="nucleotide sequence ID" value="NZ_CAWPUQ010000306.1"/>
</dbReference>
<evidence type="ECO:0000259" key="2">
    <source>
        <dbReference type="Pfam" id="PF10354"/>
    </source>
</evidence>
<dbReference type="PANTHER" id="PTHR11538">
    <property type="entry name" value="PHENYLALANYL-TRNA SYNTHETASE"/>
    <property type="match status" value="1"/>
</dbReference>
<gene>
    <name evidence="3" type="ORF">I8752_03460</name>
</gene>
<feature type="compositionally biased region" description="Polar residues" evidence="1">
    <location>
        <begin position="39"/>
        <end position="48"/>
    </location>
</feature>
<evidence type="ECO:0000256" key="1">
    <source>
        <dbReference type="SAM" id="MobiDB-lite"/>
    </source>
</evidence>
<dbReference type="Pfam" id="PF10354">
    <property type="entry name" value="BMT5-like"/>
    <property type="match status" value="1"/>
</dbReference>
<feature type="region of interest" description="Disordered" evidence="1">
    <location>
        <begin position="1"/>
        <end position="79"/>
    </location>
</feature>
<dbReference type="PANTHER" id="PTHR11538:SF26">
    <property type="entry name" value="FERREDOXIN-FOLD ANTICODON-BINDING DOMAIN-CONTAINING PROTEIN 1"/>
    <property type="match status" value="1"/>
</dbReference>
<feature type="region of interest" description="Disordered" evidence="1">
    <location>
        <begin position="256"/>
        <end position="327"/>
    </location>
</feature>
<keyword evidence="4" id="KW-1185">Reference proteome</keyword>
<proteinExistence type="predicted"/>
<feature type="compositionally biased region" description="Basic residues" evidence="1">
    <location>
        <begin position="170"/>
        <end position="185"/>
    </location>
</feature>
<dbReference type="GO" id="GO:0070475">
    <property type="term" value="P:rRNA base methylation"/>
    <property type="evidence" value="ECO:0007669"/>
    <property type="project" value="InterPro"/>
</dbReference>
<feature type="region of interest" description="Disordered" evidence="1">
    <location>
        <begin position="164"/>
        <end position="185"/>
    </location>
</feature>
<dbReference type="Proteomes" id="UP000662314">
    <property type="component" value="Unassembled WGS sequence"/>
</dbReference>
<dbReference type="GO" id="GO:0005737">
    <property type="term" value="C:cytoplasm"/>
    <property type="evidence" value="ECO:0007669"/>
    <property type="project" value="TreeGrafter"/>
</dbReference>
<dbReference type="AlphaFoldDB" id="A0A8J7LDV3"/>
<sequence>MDREEESRKRKQRPSPGSDSGEEAARQNPGQRNTDRQHGSGSSPQFNLGNIPHRPAQQPAQEEIPDAPSGVAAESSGQRVKQRLFVGEGNFSASLAMAKKHPDTAQGIHATSYEPENHELFKEGSEAAANIQELRKMGAKISHGIDATKLKQYHGEESKLGTEKFDKAYFHHPRGKRKGKSAKKLSHSFAKSALDVLTDEGKIHLSIPSSKTYEQGNEQGNEQGKVQTAAHTRNSRYGGKFVRDTQDLGYKLQEKRKGIKERYGSQGFSHTITGKAESHDNLVSNEYVFQRSDNKGEKSPKEYSEIDTGSGTESTGSEEKRKEEMEQ</sequence>
<feature type="domain" description="25S rRNA (uridine-N(3))-methyltransferase BMT5-like" evidence="2">
    <location>
        <begin position="84"/>
        <end position="216"/>
    </location>
</feature>
<name>A0A8J7LDV3_9NOST</name>
<comment type="caution">
    <text evidence="3">The sequence shown here is derived from an EMBL/GenBank/DDBJ whole genome shotgun (WGS) entry which is preliminary data.</text>
</comment>
<protein>
    <submittedName>
        <fullName evidence="3">DUF2431 domain-containing protein</fullName>
    </submittedName>
</protein>
<dbReference type="EMBL" id="JAECZA010000007">
    <property type="protein sequence ID" value="MBH8572104.1"/>
    <property type="molecule type" value="Genomic_DNA"/>
</dbReference>
<evidence type="ECO:0000313" key="3">
    <source>
        <dbReference type="EMBL" id="MBH8572104.1"/>
    </source>
</evidence>
<feature type="region of interest" description="Disordered" evidence="1">
    <location>
        <begin position="209"/>
        <end position="242"/>
    </location>
</feature>
<feature type="compositionally biased region" description="Basic and acidic residues" evidence="1">
    <location>
        <begin position="292"/>
        <end position="304"/>
    </location>
</feature>
<accession>A0A8J7LDV3</accession>
<feature type="compositionally biased region" description="Basic and acidic residues" evidence="1">
    <location>
        <begin position="317"/>
        <end position="327"/>
    </location>
</feature>
<evidence type="ECO:0000313" key="4">
    <source>
        <dbReference type="Proteomes" id="UP000662314"/>
    </source>
</evidence>
<feature type="compositionally biased region" description="Polar residues" evidence="1">
    <location>
        <begin position="209"/>
        <end position="232"/>
    </location>
</feature>
<dbReference type="GO" id="GO:0070042">
    <property type="term" value="F:rRNA (uridine-N3-)-methyltransferase activity"/>
    <property type="evidence" value="ECO:0007669"/>
    <property type="project" value="InterPro"/>
</dbReference>